<evidence type="ECO:0000313" key="2">
    <source>
        <dbReference type="EMBL" id="PQO32372.1"/>
    </source>
</evidence>
<feature type="transmembrane region" description="Helical" evidence="1">
    <location>
        <begin position="196"/>
        <end position="216"/>
    </location>
</feature>
<name>A0A2S8FJN7_9BACT</name>
<feature type="transmembrane region" description="Helical" evidence="1">
    <location>
        <begin position="102"/>
        <end position="121"/>
    </location>
</feature>
<reference evidence="2 3" key="1">
    <citation type="submission" date="2018-02" db="EMBL/GenBank/DDBJ databases">
        <title>Comparative genomes isolates from brazilian mangrove.</title>
        <authorList>
            <person name="Araujo J.E."/>
            <person name="Taketani R.G."/>
            <person name="Silva M.C.P."/>
            <person name="Loureco M.V."/>
            <person name="Andreote F.D."/>
        </authorList>
    </citation>
    <scope>NUCLEOTIDE SEQUENCE [LARGE SCALE GENOMIC DNA]</scope>
    <source>
        <strain evidence="2 3">Hex-1 MGV</strain>
    </source>
</reference>
<comment type="caution">
    <text evidence="2">The sequence shown here is derived from an EMBL/GenBank/DDBJ whole genome shotgun (WGS) entry which is preliminary data.</text>
</comment>
<dbReference type="Proteomes" id="UP000238322">
    <property type="component" value="Unassembled WGS sequence"/>
</dbReference>
<organism evidence="2 3">
    <name type="scientific">Blastopirellula marina</name>
    <dbReference type="NCBI Taxonomy" id="124"/>
    <lineage>
        <taxon>Bacteria</taxon>
        <taxon>Pseudomonadati</taxon>
        <taxon>Planctomycetota</taxon>
        <taxon>Planctomycetia</taxon>
        <taxon>Pirellulales</taxon>
        <taxon>Pirellulaceae</taxon>
        <taxon>Blastopirellula</taxon>
    </lineage>
</organism>
<dbReference type="RefSeq" id="WP_105331385.1">
    <property type="nucleotide sequence ID" value="NZ_PUHY01000012.1"/>
</dbReference>
<sequence length="257" mass="27502">MRAIAERTNHYGGMITPGKFLLLLLVAASLCVDVALAANIYAPDPSQAMFGCLLGIILGQIGLLASGWVKRPDSWASWSMLLLAAVGVGSVLLGSIGKVPLLHWTIILAVFAILCVALPMFYRIGHGLASSQFSLSAIFGLMTASTLVCFAVVNIDFPWEELPVALPGLMVWSCPAMVIGLTMVEQKEDPRRQLAIGLGAILAMSLTAAWLLPAMWNRLPVVIAWESIYLIVAGMVVLQGRANDTVRIPTKTSLSES</sequence>
<evidence type="ECO:0000313" key="3">
    <source>
        <dbReference type="Proteomes" id="UP000238322"/>
    </source>
</evidence>
<feature type="transmembrane region" description="Helical" evidence="1">
    <location>
        <begin position="165"/>
        <end position="184"/>
    </location>
</feature>
<gene>
    <name evidence="2" type="ORF">C5Y83_19295</name>
</gene>
<dbReference type="AlphaFoldDB" id="A0A2S8FJN7"/>
<keyword evidence="1" id="KW-1133">Transmembrane helix</keyword>
<dbReference type="OrthoDB" id="268569at2"/>
<feature type="transmembrane region" description="Helical" evidence="1">
    <location>
        <begin position="133"/>
        <end position="153"/>
    </location>
</feature>
<protein>
    <submittedName>
        <fullName evidence="2">Uncharacterized protein</fullName>
    </submittedName>
</protein>
<feature type="transmembrane region" description="Helical" evidence="1">
    <location>
        <begin position="222"/>
        <end position="238"/>
    </location>
</feature>
<keyword evidence="1" id="KW-0472">Membrane</keyword>
<proteinExistence type="predicted"/>
<feature type="transmembrane region" description="Helical" evidence="1">
    <location>
        <begin position="75"/>
        <end position="96"/>
    </location>
</feature>
<keyword evidence="1" id="KW-0812">Transmembrane</keyword>
<feature type="transmembrane region" description="Helical" evidence="1">
    <location>
        <begin position="47"/>
        <end position="68"/>
    </location>
</feature>
<evidence type="ECO:0000256" key="1">
    <source>
        <dbReference type="SAM" id="Phobius"/>
    </source>
</evidence>
<dbReference type="EMBL" id="PUHY01000012">
    <property type="protein sequence ID" value="PQO32372.1"/>
    <property type="molecule type" value="Genomic_DNA"/>
</dbReference>
<accession>A0A2S8FJN7</accession>